<feature type="compositionally biased region" description="Basic and acidic residues" evidence="1">
    <location>
        <begin position="102"/>
        <end position="111"/>
    </location>
</feature>
<reference evidence="3 4" key="1">
    <citation type="submission" date="2018-11" db="EMBL/GenBank/DDBJ databases">
        <authorList>
            <person name="Criscuolo A."/>
        </authorList>
    </citation>
    <scope>NUCLEOTIDE SEQUENCE [LARGE SCALE GENOMIC DNA]</scope>
    <source>
        <strain evidence="3">AT11b</strain>
    </source>
</reference>
<protein>
    <submittedName>
        <fullName evidence="3">Uncharacterized protein</fullName>
    </submittedName>
</protein>
<keyword evidence="2" id="KW-1133">Transmembrane helix</keyword>
<feature type="transmembrane region" description="Helical" evidence="2">
    <location>
        <begin position="32"/>
        <end position="55"/>
    </location>
</feature>
<keyword evidence="2" id="KW-0472">Membrane</keyword>
<evidence type="ECO:0000313" key="3">
    <source>
        <dbReference type="EMBL" id="VDC24465.1"/>
    </source>
</evidence>
<sequence>MGRILSQVLTTVTVLVLVVIVVLMALEPSLQARWMFLFWPLVWTCCALVALRLILTASQIKTRTVAPIVDSVGVYSAFYGFTPGTSHTDESGRLAYSTSLVEDHSEPERGAAPRHIKLDGPTSP</sequence>
<name>A0A3P5WSB7_9MICC</name>
<dbReference type="Proteomes" id="UP000280861">
    <property type="component" value="Unassembled WGS sequence"/>
</dbReference>
<evidence type="ECO:0000256" key="2">
    <source>
        <dbReference type="SAM" id="Phobius"/>
    </source>
</evidence>
<keyword evidence="2" id="KW-0812">Transmembrane</keyword>
<proteinExistence type="predicted"/>
<evidence type="ECO:0000313" key="4">
    <source>
        <dbReference type="Proteomes" id="UP000280861"/>
    </source>
</evidence>
<dbReference type="AlphaFoldDB" id="A0A3P5WSB7"/>
<gene>
    <name evidence="3" type="ORF">PSET11_01348</name>
</gene>
<dbReference type="EMBL" id="UXAU01000020">
    <property type="protein sequence ID" value="VDC24465.1"/>
    <property type="molecule type" value="Genomic_DNA"/>
</dbReference>
<keyword evidence="4" id="KW-1185">Reference proteome</keyword>
<feature type="region of interest" description="Disordered" evidence="1">
    <location>
        <begin position="102"/>
        <end position="124"/>
    </location>
</feature>
<dbReference type="RefSeq" id="WP_124091316.1">
    <property type="nucleotide sequence ID" value="NZ_CBCRYA010000004.1"/>
</dbReference>
<evidence type="ECO:0000256" key="1">
    <source>
        <dbReference type="SAM" id="MobiDB-lite"/>
    </source>
</evidence>
<feature type="transmembrane region" description="Helical" evidence="2">
    <location>
        <begin position="7"/>
        <end position="26"/>
    </location>
</feature>
<organism evidence="3 4">
    <name type="scientific">Arthrobacter ulcerisalmonis</name>
    <dbReference type="NCBI Taxonomy" id="2483813"/>
    <lineage>
        <taxon>Bacteria</taxon>
        <taxon>Bacillati</taxon>
        <taxon>Actinomycetota</taxon>
        <taxon>Actinomycetes</taxon>
        <taxon>Micrococcales</taxon>
        <taxon>Micrococcaceae</taxon>
        <taxon>Arthrobacter</taxon>
    </lineage>
</organism>
<accession>A0A3P5WSB7</accession>